<dbReference type="EMBL" id="CP098502">
    <property type="protein sequence ID" value="UTI65646.1"/>
    <property type="molecule type" value="Genomic_DNA"/>
</dbReference>
<name>A0ABY5DUG0_9ACTN</name>
<evidence type="ECO:0000313" key="1">
    <source>
        <dbReference type="EMBL" id="UTI65646.1"/>
    </source>
</evidence>
<gene>
    <name evidence="1" type="ORF">NBH00_05405</name>
</gene>
<proteinExistence type="predicted"/>
<reference evidence="1 2" key="1">
    <citation type="submission" date="2022-06" db="EMBL/GenBank/DDBJ databases">
        <title>Paraconexibacter antarcticus.</title>
        <authorList>
            <person name="Kim C.S."/>
        </authorList>
    </citation>
    <scope>NUCLEOTIDE SEQUENCE [LARGE SCALE GENOMIC DNA]</scope>
    <source>
        <strain evidence="1 2">02-257</strain>
    </source>
</reference>
<keyword evidence="2" id="KW-1185">Reference proteome</keyword>
<sequence>MTSTLLPQVPPTLITTRESLHLLAEQVIAPVRTQATGNEIALEAAHGGFGTPPLPDGARVSVDGDLLCRTEADGTVHEHRLSTLHAAGEHAGLTTPLPDATLHVDPAAAELIGTLYAFGQEALSTLRAEAADGSEPSPIRLWPEHFDIAYEEGDEAAGTRAGFGVSPGDEEHPEPYAYVTPWAKQPGGPLWNATAFAGAELGYEALRTAEDPQAAVLSFFRERRDALQRAGR</sequence>
<evidence type="ECO:0000313" key="2">
    <source>
        <dbReference type="Proteomes" id="UP001056035"/>
    </source>
</evidence>
<protein>
    <submittedName>
        <fullName evidence="1">Uncharacterized protein</fullName>
    </submittedName>
</protein>
<organism evidence="1 2">
    <name type="scientific">Paraconexibacter antarcticus</name>
    <dbReference type="NCBI Taxonomy" id="2949664"/>
    <lineage>
        <taxon>Bacteria</taxon>
        <taxon>Bacillati</taxon>
        <taxon>Actinomycetota</taxon>
        <taxon>Thermoleophilia</taxon>
        <taxon>Solirubrobacterales</taxon>
        <taxon>Paraconexibacteraceae</taxon>
        <taxon>Paraconexibacter</taxon>
    </lineage>
</organism>
<dbReference type="RefSeq" id="WP_254572325.1">
    <property type="nucleotide sequence ID" value="NZ_CP098502.1"/>
</dbReference>
<dbReference type="Proteomes" id="UP001056035">
    <property type="component" value="Chromosome"/>
</dbReference>
<accession>A0ABY5DUG0</accession>